<organism evidence="1 2">
    <name type="scientific">Prorocentrum cordatum</name>
    <dbReference type="NCBI Taxonomy" id="2364126"/>
    <lineage>
        <taxon>Eukaryota</taxon>
        <taxon>Sar</taxon>
        <taxon>Alveolata</taxon>
        <taxon>Dinophyceae</taxon>
        <taxon>Prorocentrales</taxon>
        <taxon>Prorocentraceae</taxon>
        <taxon>Prorocentrum</taxon>
    </lineage>
</organism>
<proteinExistence type="predicted"/>
<evidence type="ECO:0000313" key="2">
    <source>
        <dbReference type="Proteomes" id="UP001189429"/>
    </source>
</evidence>
<evidence type="ECO:0000313" key="1">
    <source>
        <dbReference type="EMBL" id="CAK0834545.1"/>
    </source>
</evidence>
<dbReference type="EMBL" id="CAUYUJ010012758">
    <property type="protein sequence ID" value="CAK0834545.1"/>
    <property type="molecule type" value="Genomic_DNA"/>
</dbReference>
<gene>
    <name evidence="1" type="ORF">PCOR1329_LOCUS31938</name>
</gene>
<dbReference type="Proteomes" id="UP001189429">
    <property type="component" value="Unassembled WGS sequence"/>
</dbReference>
<reference evidence="1" key="1">
    <citation type="submission" date="2023-10" db="EMBL/GenBank/DDBJ databases">
        <authorList>
            <person name="Chen Y."/>
            <person name="Shah S."/>
            <person name="Dougan E. K."/>
            <person name="Thang M."/>
            <person name="Chan C."/>
        </authorList>
    </citation>
    <scope>NUCLEOTIDE SEQUENCE [LARGE SCALE GENOMIC DNA]</scope>
</reference>
<comment type="caution">
    <text evidence="1">The sequence shown here is derived from an EMBL/GenBank/DDBJ whole genome shotgun (WGS) entry which is preliminary data.</text>
</comment>
<keyword evidence="2" id="KW-1185">Reference proteome</keyword>
<accession>A0ABN9SRH2</accession>
<sequence length="439" mass="47785">MMESCHACDAALGIQVVMSKTGKRDAATDHRNMLITAAPRSSSDPDPLPALCNALLQQPLLASAFDQFYPFRAVFDVLKAEKLFELTAEKPLGCGDNAAFELCELSEDSLEHYVTEELRAAVRLHFGDVSSPEACSNNPFLLKVHVCPRGSLLAKVIDMASVLLEKVVLEVLGPDIASKDSMEKVARMAAGSNQNTRTLCVGLWRGHGAVSCVGISLTRVADEFDPARLGPDMRRALPGSTSLGKCWRHRLYELSLRAHSNQIAEDVELLGEFERVLSLDSASSPAVVFHPGTVLAAGETGQFLDCLPGLPTFALHGADILTSRPEESAVAPLVLLDLGPRAGWQRAVDLLVEACVTWGPRPELFILRLTASDCGKADQRRGYKGWQQSVTIRVFSALRERIGTDHSLSLQVNHLLSDEGAERTLLLRRRAKTELPCQS</sequence>
<name>A0ABN9SRH2_9DINO</name>
<protein>
    <submittedName>
        <fullName evidence="1">Uncharacterized protein</fullName>
    </submittedName>
</protein>